<evidence type="ECO:0000256" key="4">
    <source>
        <dbReference type="ARBA" id="ARBA00022692"/>
    </source>
</evidence>
<accession>A0A5M6IP59</accession>
<keyword evidence="6 7" id="KW-0472">Membrane</keyword>
<dbReference type="InterPro" id="IPR051800">
    <property type="entry name" value="PqiA-PqiB_transport"/>
</dbReference>
<dbReference type="GO" id="GO:0005886">
    <property type="term" value="C:plasma membrane"/>
    <property type="evidence" value="ECO:0007669"/>
    <property type="project" value="UniProtKB-SubCell"/>
</dbReference>
<dbReference type="Proteomes" id="UP000325255">
    <property type="component" value="Unassembled WGS sequence"/>
</dbReference>
<evidence type="ECO:0000256" key="5">
    <source>
        <dbReference type="ARBA" id="ARBA00022989"/>
    </source>
</evidence>
<evidence type="ECO:0000256" key="1">
    <source>
        <dbReference type="ARBA" id="ARBA00004533"/>
    </source>
</evidence>
<dbReference type="InterPro" id="IPR007498">
    <property type="entry name" value="PqiA-like"/>
</dbReference>
<name>A0A5M6IP59_9PROT</name>
<dbReference type="PANTHER" id="PTHR30462">
    <property type="entry name" value="INTERMEMBRANE TRANSPORT PROTEIN PQIB-RELATED"/>
    <property type="match status" value="1"/>
</dbReference>
<feature type="transmembrane region" description="Helical" evidence="7">
    <location>
        <begin position="276"/>
        <end position="293"/>
    </location>
</feature>
<feature type="transmembrane region" description="Helical" evidence="7">
    <location>
        <begin position="63"/>
        <end position="91"/>
    </location>
</feature>
<feature type="transmembrane region" description="Helical" evidence="7">
    <location>
        <begin position="179"/>
        <end position="201"/>
    </location>
</feature>
<dbReference type="RefSeq" id="WP_150042885.1">
    <property type="nucleotide sequence ID" value="NZ_OW485601.1"/>
</dbReference>
<sequence length="444" mass="47764">MRAQPLPSDPPRPPASGPVSSWHECHGCGAFQLVPPLGAGMTARCWRCDRVLRRGHRDPLGHGAALAAAALVLLGVVATMTMMTVSTVGISHQADLLGGPMELWRRGMWELALVVGFTTLVAPFALLAGLLTVLLLLRRQRPPRQLRLLFRAVLWLTPWSMIEVFLLGAFVAYTKLQDLVQIGIGPALFALGVLTFVMTWLDSELSPPAIWEEMQRRGVADPPLPAPGARPALPADPVSCHVCGHVQPAPQEHGHATCRRCDAALHRRKPNGIARAWALCLAALICYVPANYYPVLTVMQLGAGAPSTILGGVVELVAARMWPLAALVFAASIAVPVLKLTALMFMLACTQLGAARWLVERTRLYGIVLGIGRWSMVDIYMESLLGALVQFGRVVTIEPGVGAVAFCAVVILTMLAAESFDPRLMWDAAAAADRRGRAAEPLPP</sequence>
<dbReference type="EMBL" id="VWPK01000039">
    <property type="protein sequence ID" value="KAA5610031.1"/>
    <property type="molecule type" value="Genomic_DNA"/>
</dbReference>
<keyword evidence="3" id="KW-0997">Cell inner membrane</keyword>
<feature type="transmembrane region" description="Helical" evidence="7">
    <location>
        <begin position="111"/>
        <end position="137"/>
    </location>
</feature>
<protein>
    <submittedName>
        <fullName evidence="8">Paraquat-inducible protein A</fullName>
    </submittedName>
</protein>
<comment type="subcellular location">
    <subcellularLocation>
        <location evidence="1">Cell inner membrane</location>
    </subcellularLocation>
</comment>
<keyword evidence="2" id="KW-1003">Cell membrane</keyword>
<evidence type="ECO:0000256" key="3">
    <source>
        <dbReference type="ARBA" id="ARBA00022519"/>
    </source>
</evidence>
<gene>
    <name evidence="8" type="ORF">F1189_21230</name>
</gene>
<dbReference type="PANTHER" id="PTHR30462:SF1">
    <property type="entry name" value="INTERMEMBRANE TRANSPORT PROTEIN YEBS"/>
    <property type="match status" value="1"/>
</dbReference>
<keyword evidence="9" id="KW-1185">Reference proteome</keyword>
<dbReference type="Pfam" id="PF04403">
    <property type="entry name" value="PqiA"/>
    <property type="match status" value="2"/>
</dbReference>
<reference evidence="8 9" key="1">
    <citation type="submission" date="2019-09" db="EMBL/GenBank/DDBJ databases">
        <title>Genome sequence of Rhodovastum atsumiense, a diverse member of the Acetobacteraceae family of non-sulfur purple photosynthetic bacteria.</title>
        <authorList>
            <person name="Meyer T."/>
            <person name="Kyndt J."/>
        </authorList>
    </citation>
    <scope>NUCLEOTIDE SEQUENCE [LARGE SCALE GENOMIC DNA]</scope>
    <source>
        <strain evidence="8 9">DSM 21279</strain>
    </source>
</reference>
<proteinExistence type="predicted"/>
<evidence type="ECO:0000313" key="9">
    <source>
        <dbReference type="Proteomes" id="UP000325255"/>
    </source>
</evidence>
<evidence type="ECO:0000313" key="8">
    <source>
        <dbReference type="EMBL" id="KAA5610031.1"/>
    </source>
</evidence>
<feature type="transmembrane region" description="Helical" evidence="7">
    <location>
        <begin position="149"/>
        <end position="173"/>
    </location>
</feature>
<dbReference type="OrthoDB" id="9800207at2"/>
<evidence type="ECO:0000256" key="6">
    <source>
        <dbReference type="ARBA" id="ARBA00023136"/>
    </source>
</evidence>
<keyword evidence="5 7" id="KW-1133">Transmembrane helix</keyword>
<feature type="transmembrane region" description="Helical" evidence="7">
    <location>
        <begin position="324"/>
        <end position="350"/>
    </location>
</feature>
<feature type="transmembrane region" description="Helical" evidence="7">
    <location>
        <begin position="400"/>
        <end position="417"/>
    </location>
</feature>
<dbReference type="AlphaFoldDB" id="A0A5M6IP59"/>
<evidence type="ECO:0000256" key="2">
    <source>
        <dbReference type="ARBA" id="ARBA00022475"/>
    </source>
</evidence>
<organism evidence="8 9">
    <name type="scientific">Rhodovastum atsumiense</name>
    <dbReference type="NCBI Taxonomy" id="504468"/>
    <lineage>
        <taxon>Bacteria</taxon>
        <taxon>Pseudomonadati</taxon>
        <taxon>Pseudomonadota</taxon>
        <taxon>Alphaproteobacteria</taxon>
        <taxon>Acetobacterales</taxon>
        <taxon>Acetobacteraceae</taxon>
        <taxon>Rhodovastum</taxon>
    </lineage>
</organism>
<comment type="caution">
    <text evidence="8">The sequence shown here is derived from an EMBL/GenBank/DDBJ whole genome shotgun (WGS) entry which is preliminary data.</text>
</comment>
<evidence type="ECO:0000256" key="7">
    <source>
        <dbReference type="SAM" id="Phobius"/>
    </source>
</evidence>
<keyword evidence="4 7" id="KW-0812">Transmembrane</keyword>